<keyword evidence="2" id="KW-1003">Cell membrane</keyword>
<organism evidence="7 8">
    <name type="scientific">Histidinibacterium aquaticum</name>
    <dbReference type="NCBI Taxonomy" id="2613962"/>
    <lineage>
        <taxon>Bacteria</taxon>
        <taxon>Pseudomonadati</taxon>
        <taxon>Pseudomonadota</taxon>
        <taxon>Alphaproteobacteria</taxon>
        <taxon>Rhodobacterales</taxon>
        <taxon>Paracoccaceae</taxon>
        <taxon>Histidinibacterium</taxon>
    </lineage>
</organism>
<keyword evidence="8" id="KW-1185">Reference proteome</keyword>
<comment type="caution">
    <text evidence="7">The sequence shown here is derived from an EMBL/GenBank/DDBJ whole genome shotgun (WGS) entry which is preliminary data.</text>
</comment>
<dbReference type="PANTHER" id="PTHR40277">
    <property type="entry name" value="BLL5419 PROTEIN"/>
    <property type="match status" value="1"/>
</dbReference>
<dbReference type="GO" id="GO:0005886">
    <property type="term" value="C:plasma membrane"/>
    <property type="evidence" value="ECO:0007669"/>
    <property type="project" value="UniProtKB-SubCell"/>
</dbReference>
<keyword evidence="5 6" id="KW-0472">Membrane</keyword>
<dbReference type="Proteomes" id="UP000326554">
    <property type="component" value="Unassembled WGS sequence"/>
</dbReference>
<keyword evidence="4 6" id="KW-1133">Transmembrane helix</keyword>
<evidence type="ECO:0000313" key="8">
    <source>
        <dbReference type="Proteomes" id="UP000326554"/>
    </source>
</evidence>
<sequence>MGNPFPSRPVRPGVTGIAWRALHIAVPLAIITAVISAVGAEEVIAQLRGATWGWIAAALAACAAQTVLSAIRWRLTAQRLGLAISEQRAVAEYFLSSLVNTTVPGGVLGDAWRAVRSRSGGGLEPAAQSVLIERMAGQIALGAVLVLGLAVSGRPLFQGTAALVVLAVVALLLISFTPFRAVLGRSLPTFMLRFATAIRHCWSGRLTASAQVSLSVAIVVANIATFVFAARATGTVIGLSDAILAVPLILFAMLIPLSVAGWGYREGTAVAVFTLIGFTAADGLSASVIFGVVVFLAALPGLMVLVWSIYRPGAGPKEN</sequence>
<keyword evidence="3 6" id="KW-0812">Transmembrane</keyword>
<evidence type="ECO:0000256" key="1">
    <source>
        <dbReference type="ARBA" id="ARBA00004651"/>
    </source>
</evidence>
<evidence type="ECO:0000313" key="7">
    <source>
        <dbReference type="EMBL" id="KAA9005009.1"/>
    </source>
</evidence>
<dbReference type="AlphaFoldDB" id="A0A5J5GA14"/>
<feature type="transmembrane region" description="Helical" evidence="6">
    <location>
        <begin position="212"/>
        <end position="230"/>
    </location>
</feature>
<dbReference type="EMBL" id="VYQE01000009">
    <property type="protein sequence ID" value="KAA9005009.1"/>
    <property type="molecule type" value="Genomic_DNA"/>
</dbReference>
<comment type="subcellular location">
    <subcellularLocation>
        <location evidence="1">Cell membrane</location>
        <topology evidence="1">Multi-pass membrane protein</topology>
    </subcellularLocation>
</comment>
<feature type="transmembrane region" description="Helical" evidence="6">
    <location>
        <begin position="284"/>
        <end position="310"/>
    </location>
</feature>
<evidence type="ECO:0000256" key="4">
    <source>
        <dbReference type="ARBA" id="ARBA00022989"/>
    </source>
</evidence>
<accession>A0A5J5GA14</accession>
<feature type="transmembrane region" description="Helical" evidence="6">
    <location>
        <begin position="160"/>
        <end position="183"/>
    </location>
</feature>
<feature type="transmembrane region" description="Helical" evidence="6">
    <location>
        <begin position="52"/>
        <end position="73"/>
    </location>
</feature>
<feature type="transmembrane region" description="Helical" evidence="6">
    <location>
        <begin position="21"/>
        <end position="40"/>
    </location>
</feature>
<reference evidence="7 8" key="1">
    <citation type="submission" date="2019-09" db="EMBL/GenBank/DDBJ databases">
        <authorList>
            <person name="Park J.-S."/>
            <person name="Choi H.-J."/>
        </authorList>
    </citation>
    <scope>NUCLEOTIDE SEQUENCE [LARGE SCALE GENOMIC DNA]</scope>
    <source>
        <strain evidence="7 8">176SS1-4</strain>
    </source>
</reference>
<evidence type="ECO:0000256" key="6">
    <source>
        <dbReference type="SAM" id="Phobius"/>
    </source>
</evidence>
<name>A0A5J5GA14_9RHOB</name>
<feature type="transmembrane region" description="Helical" evidence="6">
    <location>
        <begin position="93"/>
        <end position="115"/>
    </location>
</feature>
<gene>
    <name evidence="7" type="ORF">F3S47_19095</name>
</gene>
<dbReference type="Pfam" id="PF03706">
    <property type="entry name" value="LPG_synthase_TM"/>
    <property type="match status" value="1"/>
</dbReference>
<protein>
    <submittedName>
        <fullName evidence="7">Flippase-like domain-containing protein</fullName>
    </submittedName>
</protein>
<dbReference type="RefSeq" id="WP_150446911.1">
    <property type="nucleotide sequence ID" value="NZ_VYQE01000009.1"/>
</dbReference>
<feature type="transmembrane region" description="Helical" evidence="6">
    <location>
        <begin position="242"/>
        <end position="264"/>
    </location>
</feature>
<dbReference type="PANTHER" id="PTHR40277:SF1">
    <property type="entry name" value="BLL5419 PROTEIN"/>
    <property type="match status" value="1"/>
</dbReference>
<dbReference type="InterPro" id="IPR022791">
    <property type="entry name" value="L-PG_synthase/AglD"/>
</dbReference>
<evidence type="ECO:0000256" key="5">
    <source>
        <dbReference type="ARBA" id="ARBA00023136"/>
    </source>
</evidence>
<feature type="transmembrane region" description="Helical" evidence="6">
    <location>
        <begin position="135"/>
        <end position="153"/>
    </location>
</feature>
<evidence type="ECO:0000256" key="2">
    <source>
        <dbReference type="ARBA" id="ARBA00022475"/>
    </source>
</evidence>
<proteinExistence type="predicted"/>
<evidence type="ECO:0000256" key="3">
    <source>
        <dbReference type="ARBA" id="ARBA00022692"/>
    </source>
</evidence>